<sequence>MYAGRRDAPVYFHASGEASMEVLVSALKVADEEASRVARCIEEHITGDSSEALEEFDEGEDLVALARVRDYLDEKMSAFLADQDFMVGKTFDLLELNRGLGNLKSECVEYFRKIGAFRSRFTKIPGSGCVTREEVEQAFAQAVKDAIIHSTVSKSKRIDGRGYGELRPTQFEQGSNGLCTMERDGTKLSSKVNVTTSKSPRTLDCSHSLAISAAPFHMRNSRHHIRALEYDLIQYGQESSFFTERAFSYSLPEFNAFPYYVKMKSQALSMDGSFPTANVCASSISLANAGVPMKYHIAGTSAGILNQEDSKPAILLDLVDLEERLVDAIVMMTSTGAGDVTSASLSGVKSAISFESLVDALGSAAECNEGIAEKMNLACSLDSGSSEGSILEKIEIPSGSRGKVIGPGGSHIKEIEALTGVIVSLHEKEDAVFVYGTDPESCKKAVAMLRKYAGTSPSLSVGKSYKVKVSKVLEYGAVVEIQEEGGDGWIHISELREGHVKSVGDELSVGQVVDATCIGKNARGTPQLSLKPQSSKPASKAPSPKASRSRGKKR</sequence>
<dbReference type="CDD" id="cd02393">
    <property type="entry name" value="KH-I_PNPase"/>
    <property type="match status" value="1"/>
</dbReference>
<dbReference type="InterPro" id="IPR012162">
    <property type="entry name" value="PNPase"/>
</dbReference>
<dbReference type="GO" id="GO:0000965">
    <property type="term" value="P:mitochondrial RNA 3'-end processing"/>
    <property type="evidence" value="ECO:0007669"/>
    <property type="project" value="TreeGrafter"/>
</dbReference>
<name>A0A7S2WZP7_9CHLO</name>
<dbReference type="GO" id="GO:0003723">
    <property type="term" value="F:RNA binding"/>
    <property type="evidence" value="ECO:0007669"/>
    <property type="project" value="UniProtKB-UniRule"/>
</dbReference>
<dbReference type="InterPro" id="IPR036345">
    <property type="entry name" value="ExoRNase_PH_dom2_sf"/>
</dbReference>
<evidence type="ECO:0000256" key="1">
    <source>
        <dbReference type="ARBA" id="ARBA00022884"/>
    </source>
</evidence>
<dbReference type="InterPro" id="IPR004087">
    <property type="entry name" value="KH_dom"/>
</dbReference>
<reference evidence="5" key="1">
    <citation type="submission" date="2021-01" db="EMBL/GenBank/DDBJ databases">
        <authorList>
            <person name="Corre E."/>
            <person name="Pelletier E."/>
            <person name="Niang G."/>
            <person name="Scheremetjew M."/>
            <person name="Finn R."/>
            <person name="Kale V."/>
            <person name="Holt S."/>
            <person name="Cochrane G."/>
            <person name="Meng A."/>
            <person name="Brown T."/>
            <person name="Cohen L."/>
        </authorList>
    </citation>
    <scope>NUCLEOTIDE SEQUENCE</scope>
    <source>
        <strain evidence="5">CCMP1205</strain>
    </source>
</reference>
<feature type="domain" description="S1 motif" evidence="4">
    <location>
        <begin position="462"/>
        <end position="531"/>
    </location>
</feature>
<evidence type="ECO:0000259" key="4">
    <source>
        <dbReference type="PROSITE" id="PS50126"/>
    </source>
</evidence>
<evidence type="ECO:0000256" key="2">
    <source>
        <dbReference type="PROSITE-ProRule" id="PRU00117"/>
    </source>
</evidence>
<gene>
    <name evidence="5" type="ORF">CPRI1469_LOCUS4274</name>
</gene>
<dbReference type="InterPro" id="IPR020568">
    <property type="entry name" value="Ribosomal_Su5_D2-typ_SF"/>
</dbReference>
<dbReference type="SMART" id="SM00316">
    <property type="entry name" value="S1"/>
    <property type="match status" value="1"/>
</dbReference>
<dbReference type="PANTHER" id="PTHR11252:SF0">
    <property type="entry name" value="POLYRIBONUCLEOTIDE NUCLEOTIDYLTRANSFERASE 1, MITOCHONDRIAL"/>
    <property type="match status" value="1"/>
</dbReference>
<dbReference type="PANTHER" id="PTHR11252">
    <property type="entry name" value="POLYRIBONUCLEOTIDE NUCLEOTIDYLTRANSFERASE"/>
    <property type="match status" value="1"/>
</dbReference>
<dbReference type="PROSITE" id="PS50084">
    <property type="entry name" value="KH_TYPE_1"/>
    <property type="match status" value="1"/>
</dbReference>
<dbReference type="Gene3D" id="2.40.50.140">
    <property type="entry name" value="Nucleic acid-binding proteins"/>
    <property type="match status" value="1"/>
</dbReference>
<evidence type="ECO:0000256" key="3">
    <source>
        <dbReference type="SAM" id="MobiDB-lite"/>
    </source>
</evidence>
<feature type="compositionally biased region" description="Low complexity" evidence="3">
    <location>
        <begin position="534"/>
        <end position="546"/>
    </location>
</feature>
<dbReference type="GO" id="GO:0005829">
    <property type="term" value="C:cytosol"/>
    <property type="evidence" value="ECO:0007669"/>
    <property type="project" value="TreeGrafter"/>
</dbReference>
<dbReference type="AlphaFoldDB" id="A0A7S2WZP7"/>
<dbReference type="PROSITE" id="PS50126">
    <property type="entry name" value="S1"/>
    <property type="match status" value="1"/>
</dbReference>
<dbReference type="SUPFAM" id="SSF54211">
    <property type="entry name" value="Ribosomal protein S5 domain 2-like"/>
    <property type="match status" value="1"/>
</dbReference>
<accession>A0A7S2WZP7</accession>
<dbReference type="Pfam" id="PF00575">
    <property type="entry name" value="S1"/>
    <property type="match status" value="1"/>
</dbReference>
<dbReference type="GO" id="GO:0000175">
    <property type="term" value="F:3'-5'-RNA exonuclease activity"/>
    <property type="evidence" value="ECO:0007669"/>
    <property type="project" value="TreeGrafter"/>
</dbReference>
<dbReference type="SUPFAM" id="SSF55666">
    <property type="entry name" value="Ribonuclease PH domain 2-like"/>
    <property type="match status" value="1"/>
</dbReference>
<proteinExistence type="predicted"/>
<dbReference type="InterPro" id="IPR012340">
    <property type="entry name" value="NA-bd_OB-fold"/>
</dbReference>
<dbReference type="Gene3D" id="3.30.230.70">
    <property type="entry name" value="GHMP Kinase, N-terminal domain"/>
    <property type="match status" value="1"/>
</dbReference>
<dbReference type="EMBL" id="HBHL01006666">
    <property type="protein sequence ID" value="CAD9715420.1"/>
    <property type="molecule type" value="Transcribed_RNA"/>
</dbReference>
<protein>
    <recommendedName>
        <fullName evidence="4">S1 motif domain-containing protein</fullName>
    </recommendedName>
</protein>
<dbReference type="GO" id="GO:0004654">
    <property type="term" value="F:polyribonucleotide nucleotidyltransferase activity"/>
    <property type="evidence" value="ECO:0007669"/>
    <property type="project" value="InterPro"/>
</dbReference>
<dbReference type="GO" id="GO:0005739">
    <property type="term" value="C:mitochondrion"/>
    <property type="evidence" value="ECO:0007669"/>
    <property type="project" value="TreeGrafter"/>
</dbReference>
<dbReference type="GO" id="GO:0000958">
    <property type="term" value="P:mitochondrial mRNA catabolic process"/>
    <property type="evidence" value="ECO:0007669"/>
    <property type="project" value="TreeGrafter"/>
</dbReference>
<dbReference type="InterPro" id="IPR027408">
    <property type="entry name" value="PNPase/RNase_PH_dom_sf"/>
</dbReference>
<dbReference type="SMART" id="SM00322">
    <property type="entry name" value="KH"/>
    <property type="match status" value="1"/>
</dbReference>
<dbReference type="Gene3D" id="3.30.1370.10">
    <property type="entry name" value="K Homology domain, type 1"/>
    <property type="match status" value="1"/>
</dbReference>
<dbReference type="InterPro" id="IPR036612">
    <property type="entry name" value="KH_dom_type_1_sf"/>
</dbReference>
<dbReference type="Pfam" id="PF00013">
    <property type="entry name" value="KH_1"/>
    <property type="match status" value="1"/>
</dbReference>
<dbReference type="SUPFAM" id="SSF54791">
    <property type="entry name" value="Eukaryotic type KH-domain (KH-domain type I)"/>
    <property type="match status" value="1"/>
</dbReference>
<evidence type="ECO:0000313" key="5">
    <source>
        <dbReference type="EMBL" id="CAD9715420.1"/>
    </source>
</evidence>
<dbReference type="SUPFAM" id="SSF50249">
    <property type="entry name" value="Nucleic acid-binding proteins"/>
    <property type="match status" value="1"/>
</dbReference>
<feature type="compositionally biased region" description="Polar residues" evidence="3">
    <location>
        <begin position="524"/>
        <end position="533"/>
    </location>
</feature>
<keyword evidence="1 2" id="KW-0694">RNA-binding</keyword>
<dbReference type="InterPro" id="IPR004088">
    <property type="entry name" value="KH_dom_type_1"/>
</dbReference>
<dbReference type="InterPro" id="IPR003029">
    <property type="entry name" value="S1_domain"/>
</dbReference>
<feature type="region of interest" description="Disordered" evidence="3">
    <location>
        <begin position="522"/>
        <end position="554"/>
    </location>
</feature>
<organism evidence="5">
    <name type="scientific">Chloropicon primus</name>
    <dbReference type="NCBI Taxonomy" id="1764295"/>
    <lineage>
        <taxon>Eukaryota</taxon>
        <taxon>Viridiplantae</taxon>
        <taxon>Chlorophyta</taxon>
        <taxon>Chloropicophyceae</taxon>
        <taxon>Chloropicales</taxon>
        <taxon>Chloropicaceae</taxon>
        <taxon>Chloropicon</taxon>
    </lineage>
</organism>